<dbReference type="GO" id="GO:0031122">
    <property type="term" value="P:cytoplasmic microtubule organization"/>
    <property type="evidence" value="ECO:0007669"/>
    <property type="project" value="TreeGrafter"/>
</dbReference>
<dbReference type="InterPro" id="IPR007259">
    <property type="entry name" value="GCP"/>
</dbReference>
<keyword evidence="10" id="KW-1185">Reference proteome</keyword>
<dbReference type="GO" id="GO:0005874">
    <property type="term" value="C:microtubule"/>
    <property type="evidence" value="ECO:0007669"/>
    <property type="project" value="UniProtKB-KW"/>
</dbReference>
<dbReference type="Proteomes" id="UP000075884">
    <property type="component" value="Unassembled WGS sequence"/>
</dbReference>
<feature type="domain" description="Gamma tubulin complex component protein N-terminal" evidence="8">
    <location>
        <begin position="2"/>
        <end position="365"/>
    </location>
</feature>
<dbReference type="Pfam" id="PF17681">
    <property type="entry name" value="GCP_N_terminal"/>
    <property type="match status" value="1"/>
</dbReference>
<evidence type="ECO:0000256" key="3">
    <source>
        <dbReference type="ARBA" id="ARBA00022490"/>
    </source>
</evidence>
<evidence type="ECO:0000256" key="6">
    <source>
        <dbReference type="RuleBase" id="RU363050"/>
    </source>
</evidence>
<dbReference type="EnsemblMetazoa" id="ADIR011391-RA">
    <property type="protein sequence ID" value="ADIR011391-PA"/>
    <property type="gene ID" value="ADIR011391"/>
</dbReference>
<organism evidence="9 10">
    <name type="scientific">Anopheles dirus</name>
    <dbReference type="NCBI Taxonomy" id="7168"/>
    <lineage>
        <taxon>Eukaryota</taxon>
        <taxon>Metazoa</taxon>
        <taxon>Ecdysozoa</taxon>
        <taxon>Arthropoda</taxon>
        <taxon>Hexapoda</taxon>
        <taxon>Insecta</taxon>
        <taxon>Pterygota</taxon>
        <taxon>Neoptera</taxon>
        <taxon>Endopterygota</taxon>
        <taxon>Diptera</taxon>
        <taxon>Nematocera</taxon>
        <taxon>Culicoidea</taxon>
        <taxon>Culicidae</taxon>
        <taxon>Anophelinae</taxon>
        <taxon>Anopheles</taxon>
    </lineage>
</organism>
<reference evidence="10" key="1">
    <citation type="submission" date="2013-03" db="EMBL/GenBank/DDBJ databases">
        <title>The Genome Sequence of Anopheles dirus WRAIR2.</title>
        <authorList>
            <consortium name="The Broad Institute Genomics Platform"/>
            <person name="Neafsey D.E."/>
            <person name="Walton C."/>
            <person name="Walker B."/>
            <person name="Young S.K."/>
            <person name="Zeng Q."/>
            <person name="Gargeya S."/>
            <person name="Fitzgerald M."/>
            <person name="Haas B."/>
            <person name="Abouelleil A."/>
            <person name="Allen A.W."/>
            <person name="Alvarado L."/>
            <person name="Arachchi H.M."/>
            <person name="Berlin A.M."/>
            <person name="Chapman S.B."/>
            <person name="Gainer-Dewar J."/>
            <person name="Goldberg J."/>
            <person name="Griggs A."/>
            <person name="Gujja S."/>
            <person name="Hansen M."/>
            <person name="Howarth C."/>
            <person name="Imamovic A."/>
            <person name="Ireland A."/>
            <person name="Larimer J."/>
            <person name="McCowan C."/>
            <person name="Murphy C."/>
            <person name="Pearson M."/>
            <person name="Poon T.W."/>
            <person name="Priest M."/>
            <person name="Roberts A."/>
            <person name="Saif S."/>
            <person name="Shea T."/>
            <person name="Sisk P."/>
            <person name="Sykes S."/>
            <person name="Wortman J."/>
            <person name="Nusbaum C."/>
            <person name="Birren B."/>
        </authorList>
    </citation>
    <scope>NUCLEOTIDE SEQUENCE [LARGE SCALE GENOMIC DNA]</scope>
    <source>
        <strain evidence="10">WRAIR2</strain>
    </source>
</reference>
<dbReference type="GO" id="GO:0043015">
    <property type="term" value="F:gamma-tubulin binding"/>
    <property type="evidence" value="ECO:0007669"/>
    <property type="project" value="InterPro"/>
</dbReference>
<dbReference type="Gene3D" id="1.20.120.1900">
    <property type="entry name" value="Gamma-tubulin complex, C-terminal domain"/>
    <property type="match status" value="1"/>
</dbReference>
<comment type="similarity">
    <text evidence="2 6">Belongs to the TUBGCP family.</text>
</comment>
<evidence type="ECO:0000256" key="2">
    <source>
        <dbReference type="ARBA" id="ARBA00010337"/>
    </source>
</evidence>
<comment type="subcellular location">
    <subcellularLocation>
        <location evidence="1 6">Cytoplasm</location>
        <location evidence="1 6">Cytoskeleton</location>
        <location evidence="1 6">Microtubule organizing center</location>
    </subcellularLocation>
</comment>
<sequence length="703" mass="80339">MIHDILFTLFSSNAELPIENFTIPEVASTFLHPGEIHILEELIRIANQYKEIKKFVQQYGTLTAGLLKPKQQKPTEEPLPQGLYLQAFVDGLELVVKPYRDLVVELEAKYLVRPNLSLMFIFHQVSQYRSLFGFLLQLISGVVTQRIHGCALLPYLQQHCLHGNDANYQAVKTIQKSVYVIFLKQLYGWLMHGKFVDHYGEFFIQQVESSNAKVSITASGGGGVSSHQPTQTTVNTSDSASINTELWRYEIRREMLPYYFPASWAEKVLFVGQTVLMCHFDPRQHPIAERASRAESKLKRGTSLVGAAAAAVGRDNLWGGHEQELFRKFHQLQNEENLNVTKFEHLVDEIKEQVTKHMSVIMIEKADLERQLRLMKDFFLLGRGELFSEFLTQTQSLRLLIGKELNDGTTRDLNRALQLAANSINVGEDIEQFSFELPGKDVLDEEEEERRSFCYETKSAVGQIVLKYKVKWPLHLLFSPRILDRYNEMFRFLLRIKKIQHDLLQIWSHQREQRIRHNLNVVQLRNKLLFLINNLQYYLQVDVLESQFAILMAAIADSAKQADFERIQRAHTIFQANVLSLCFLLTGSNSGGEPSASSLLSTTSAGSGVVIQVQENPVLTILDSILSIVDRFCTFCMLCKDPMTKAERMEFATYEQGFMNHVDSLLKLLIGLKAGPSSAPLSQLLLRLDFNHWFSSNTQTSSQ</sequence>
<feature type="domain" description="Gamma tubulin complex component C-terminal" evidence="7">
    <location>
        <begin position="368"/>
        <end position="694"/>
    </location>
</feature>
<dbReference type="PANTHER" id="PTHR19302">
    <property type="entry name" value="GAMMA TUBULIN COMPLEX PROTEIN"/>
    <property type="match status" value="1"/>
</dbReference>
<dbReference type="GO" id="GO:0051321">
    <property type="term" value="P:meiotic cell cycle"/>
    <property type="evidence" value="ECO:0007669"/>
    <property type="project" value="TreeGrafter"/>
</dbReference>
<proteinExistence type="inferred from homology"/>
<evidence type="ECO:0000313" key="9">
    <source>
        <dbReference type="EnsemblMetazoa" id="ADIR011391-PA"/>
    </source>
</evidence>
<evidence type="ECO:0000256" key="5">
    <source>
        <dbReference type="ARBA" id="ARBA00023212"/>
    </source>
</evidence>
<dbReference type="GO" id="GO:0007020">
    <property type="term" value="P:microtubule nucleation"/>
    <property type="evidence" value="ECO:0007669"/>
    <property type="project" value="InterPro"/>
</dbReference>
<evidence type="ECO:0000256" key="4">
    <source>
        <dbReference type="ARBA" id="ARBA00022701"/>
    </source>
</evidence>
<reference evidence="9" key="2">
    <citation type="submission" date="2020-05" db="UniProtKB">
        <authorList>
            <consortium name="EnsemblMetazoa"/>
        </authorList>
    </citation>
    <scope>IDENTIFICATION</scope>
    <source>
        <strain evidence="9">WRAIR2</strain>
    </source>
</reference>
<dbReference type="GO" id="GO:0000930">
    <property type="term" value="C:gamma-tubulin complex"/>
    <property type="evidence" value="ECO:0007669"/>
    <property type="project" value="TreeGrafter"/>
</dbReference>
<dbReference type="AlphaFoldDB" id="A0A182NUP1"/>
<keyword evidence="5 6" id="KW-0206">Cytoskeleton</keyword>
<dbReference type="GO" id="GO:0000922">
    <property type="term" value="C:spindle pole"/>
    <property type="evidence" value="ECO:0007669"/>
    <property type="project" value="InterPro"/>
</dbReference>
<keyword evidence="3 6" id="KW-0963">Cytoplasm</keyword>
<accession>A0A182NUP1</accession>
<dbReference type="GO" id="GO:0051011">
    <property type="term" value="F:microtubule minus-end binding"/>
    <property type="evidence" value="ECO:0007669"/>
    <property type="project" value="TreeGrafter"/>
</dbReference>
<keyword evidence="4 6" id="KW-0493">Microtubule</keyword>
<evidence type="ECO:0000313" key="10">
    <source>
        <dbReference type="Proteomes" id="UP000075884"/>
    </source>
</evidence>
<dbReference type="Pfam" id="PF04130">
    <property type="entry name" value="GCP_C_terminal"/>
    <property type="match status" value="1"/>
</dbReference>
<dbReference type="GO" id="GO:0051225">
    <property type="term" value="P:spindle assembly"/>
    <property type="evidence" value="ECO:0007669"/>
    <property type="project" value="TreeGrafter"/>
</dbReference>
<dbReference type="PANTHER" id="PTHR19302:SF27">
    <property type="entry name" value="GAMMA-TUBULIN COMPLEX COMPONENT 4"/>
    <property type="match status" value="1"/>
</dbReference>
<evidence type="ECO:0000256" key="1">
    <source>
        <dbReference type="ARBA" id="ARBA00004267"/>
    </source>
</evidence>
<evidence type="ECO:0000259" key="7">
    <source>
        <dbReference type="Pfam" id="PF04130"/>
    </source>
</evidence>
<evidence type="ECO:0000259" key="8">
    <source>
        <dbReference type="Pfam" id="PF17681"/>
    </source>
</evidence>
<dbReference type="VEuPathDB" id="VectorBase:ADIR011391"/>
<dbReference type="GO" id="GO:0000278">
    <property type="term" value="P:mitotic cell cycle"/>
    <property type="evidence" value="ECO:0007669"/>
    <property type="project" value="TreeGrafter"/>
</dbReference>
<dbReference type="InterPro" id="IPR041470">
    <property type="entry name" value="GCP_N"/>
</dbReference>
<protein>
    <recommendedName>
        <fullName evidence="6">Gamma-tubulin complex component</fullName>
    </recommendedName>
</protein>
<dbReference type="STRING" id="7168.A0A182NUP1"/>
<dbReference type="InterPro" id="IPR042241">
    <property type="entry name" value="GCP_C_sf"/>
</dbReference>
<name>A0A182NUP1_9DIPT</name>
<dbReference type="InterPro" id="IPR040457">
    <property type="entry name" value="GCP_C"/>
</dbReference>